<accession>A0A368W4M8</accession>
<evidence type="ECO:0000313" key="2">
    <source>
        <dbReference type="Proteomes" id="UP000252415"/>
    </source>
</evidence>
<comment type="caution">
    <text evidence="1">The sequence shown here is derived from an EMBL/GenBank/DDBJ whole genome shotgun (WGS) entry which is preliminary data.</text>
</comment>
<reference evidence="1 2" key="1">
    <citation type="submission" date="2018-07" db="EMBL/GenBank/DDBJ databases">
        <title>Genomic Encyclopedia of Type Strains, Phase III (KMG-III): the genomes of soil and plant-associated and newly described type strains.</title>
        <authorList>
            <person name="Whitman W."/>
        </authorList>
    </citation>
    <scope>NUCLEOTIDE SEQUENCE [LARGE SCALE GENOMIC DNA]</scope>
    <source>
        <strain evidence="1 2">CECT 7506</strain>
    </source>
</reference>
<name>A0A368W4M8_9BACL</name>
<organism evidence="1 2">
    <name type="scientific">Paenibacillus prosopidis</name>
    <dbReference type="NCBI Taxonomy" id="630520"/>
    <lineage>
        <taxon>Bacteria</taxon>
        <taxon>Bacillati</taxon>
        <taxon>Bacillota</taxon>
        <taxon>Bacilli</taxon>
        <taxon>Bacillales</taxon>
        <taxon>Paenibacillaceae</taxon>
        <taxon>Paenibacillus</taxon>
    </lineage>
</organism>
<keyword evidence="2" id="KW-1185">Reference proteome</keyword>
<dbReference type="EMBL" id="QPJD01000006">
    <property type="protein sequence ID" value="RCW48518.1"/>
    <property type="molecule type" value="Genomic_DNA"/>
</dbReference>
<sequence length="31" mass="3406">MSIIQGITTILAGDYPDPPRRCCTISLLIMI</sequence>
<proteinExistence type="predicted"/>
<evidence type="ECO:0000313" key="1">
    <source>
        <dbReference type="EMBL" id="RCW48518.1"/>
    </source>
</evidence>
<protein>
    <submittedName>
        <fullName evidence="1">Uncharacterized protein</fullName>
    </submittedName>
</protein>
<gene>
    <name evidence="1" type="ORF">DFP97_106218</name>
</gene>
<dbReference type="AlphaFoldDB" id="A0A368W4M8"/>
<dbReference type="Proteomes" id="UP000252415">
    <property type="component" value="Unassembled WGS sequence"/>
</dbReference>